<dbReference type="HOGENOM" id="CLU_052299_1_0_9"/>
<dbReference type="CDD" id="cd22359">
    <property type="entry name" value="SfsA-like_bacterial"/>
    <property type="match status" value="1"/>
</dbReference>
<dbReference type="Gene3D" id="2.40.50.580">
    <property type="match status" value="1"/>
</dbReference>
<name>A0A0D1BYE2_CLOBO</name>
<dbReference type="PANTHER" id="PTHR30545:SF2">
    <property type="entry name" value="SUGAR FERMENTATION STIMULATION PROTEIN A"/>
    <property type="match status" value="1"/>
</dbReference>
<protein>
    <recommendedName>
        <fullName evidence="1">Sugar fermentation stimulation protein homolog</fullName>
    </recommendedName>
</protein>
<comment type="similarity">
    <text evidence="1">Belongs to the SfsA family.</text>
</comment>
<dbReference type="InterPro" id="IPR005224">
    <property type="entry name" value="SfsA"/>
</dbReference>
<dbReference type="RefSeq" id="WP_043030862.1">
    <property type="nucleotide sequence ID" value="NZ_JXSU01000002.1"/>
</dbReference>
<comment type="caution">
    <text evidence="4">The sequence shown here is derived from an EMBL/GenBank/DDBJ whole genome shotgun (WGS) entry which is preliminary data.</text>
</comment>
<dbReference type="GO" id="GO:0003677">
    <property type="term" value="F:DNA binding"/>
    <property type="evidence" value="ECO:0007669"/>
    <property type="project" value="InterPro"/>
</dbReference>
<sequence>MKITKNILKAEFIKRPNRFQAYVKINKEIEMVHVPNTGRCKEILTPGSTVILREENNENRKTRYDLIAGYKGDMLISIDSQIPNKVVHEALMNFKIEILKEYTNIKKEKTFGKSRFDFKLEKENGQIYYLEVKGVTLENDGLTMFPDAPTERGTKHILELIDVKDKGMGAGVLFLIQLNGVKKFTPNHKMDEKFGKALRLAKEKGVDILAYDCLVEENSISLNNPVSIEI</sequence>
<dbReference type="NCBIfam" id="TIGR00230">
    <property type="entry name" value="sfsA"/>
    <property type="match status" value="1"/>
</dbReference>
<dbReference type="AlphaFoldDB" id="A0A0D1BYE2"/>
<dbReference type="EMBL" id="JXSU01000002">
    <property type="protein sequence ID" value="KIS25435.1"/>
    <property type="molecule type" value="Genomic_DNA"/>
</dbReference>
<evidence type="ECO:0000313" key="5">
    <source>
        <dbReference type="Proteomes" id="UP000032250"/>
    </source>
</evidence>
<proteinExistence type="inferred from homology"/>
<feature type="domain" description="Sugar fermentation stimulation protein C-terminal" evidence="2">
    <location>
        <begin position="81"/>
        <end position="218"/>
    </location>
</feature>
<dbReference type="Pfam" id="PF03749">
    <property type="entry name" value="SfsA"/>
    <property type="match status" value="1"/>
</dbReference>
<dbReference type="Proteomes" id="UP000032250">
    <property type="component" value="Unassembled WGS sequence"/>
</dbReference>
<reference evidence="4 5" key="1">
    <citation type="submission" date="2014-06" db="EMBL/GenBank/DDBJ databases">
        <title>Genome characterization of distinct group I Clostridium botulinum lineages.</title>
        <authorList>
            <person name="Giordani F."/>
            <person name="Anselmo A."/>
            <person name="Fillo S."/>
            <person name="Palozzi A.M."/>
            <person name="Fortunato A."/>
            <person name="Gentile B."/>
            <person name="Ciammaruconi A."/>
            <person name="Anniballi F."/>
            <person name="De Medici D."/>
            <person name="Lista F."/>
        </authorList>
    </citation>
    <scope>NUCLEOTIDE SEQUENCE [LARGE SCALE GENOMIC DNA]</scope>
    <source>
        <strain evidence="4 5">B2 450</strain>
    </source>
</reference>
<dbReference type="OrthoDB" id="9802365at2"/>
<evidence type="ECO:0000259" key="2">
    <source>
        <dbReference type="Pfam" id="PF03749"/>
    </source>
</evidence>
<dbReference type="PANTHER" id="PTHR30545">
    <property type="entry name" value="SUGAR FERMENTATION STIMULATION PROTEIN A"/>
    <property type="match status" value="1"/>
</dbReference>
<dbReference type="PATRIC" id="fig|1379739.3.peg.337"/>
<dbReference type="FunFam" id="2.40.50.580:FF:000002">
    <property type="entry name" value="Sugar fermentation stimulation protein homolog"/>
    <property type="match status" value="1"/>
</dbReference>
<dbReference type="InterPro" id="IPR041465">
    <property type="entry name" value="SfsA_N"/>
</dbReference>
<dbReference type="InterPro" id="IPR040452">
    <property type="entry name" value="SfsA_C"/>
</dbReference>
<evidence type="ECO:0000259" key="3">
    <source>
        <dbReference type="Pfam" id="PF17746"/>
    </source>
</evidence>
<dbReference type="Gene3D" id="3.40.1350.60">
    <property type="match status" value="1"/>
</dbReference>
<feature type="domain" description="SfsA N-terminal OB" evidence="3">
    <location>
        <begin position="13"/>
        <end position="78"/>
    </location>
</feature>
<dbReference type="Pfam" id="PF17746">
    <property type="entry name" value="SfsA_N"/>
    <property type="match status" value="1"/>
</dbReference>
<organism evidence="4 5">
    <name type="scientific">Clostridium botulinum B2 450</name>
    <dbReference type="NCBI Taxonomy" id="1379739"/>
    <lineage>
        <taxon>Bacteria</taxon>
        <taxon>Bacillati</taxon>
        <taxon>Bacillota</taxon>
        <taxon>Clostridia</taxon>
        <taxon>Eubacteriales</taxon>
        <taxon>Clostridiaceae</taxon>
        <taxon>Clostridium</taxon>
    </lineage>
</organism>
<gene>
    <name evidence="1" type="primary">sfsA</name>
    <name evidence="4" type="ORF">N495_00185</name>
</gene>
<evidence type="ECO:0000256" key="1">
    <source>
        <dbReference type="HAMAP-Rule" id="MF_00095"/>
    </source>
</evidence>
<dbReference type="HAMAP" id="MF_00095">
    <property type="entry name" value="SfsA"/>
    <property type="match status" value="1"/>
</dbReference>
<accession>A0A0D1BYE2</accession>
<evidence type="ECO:0000313" key="4">
    <source>
        <dbReference type="EMBL" id="KIS25435.1"/>
    </source>
</evidence>